<gene>
    <name evidence="1" type="ORF">L6164_017531</name>
</gene>
<dbReference type="Proteomes" id="UP000828941">
    <property type="component" value="Chromosome 7"/>
</dbReference>
<organism evidence="1 2">
    <name type="scientific">Bauhinia variegata</name>
    <name type="common">Purple orchid tree</name>
    <name type="synonym">Phanera variegata</name>
    <dbReference type="NCBI Taxonomy" id="167791"/>
    <lineage>
        <taxon>Eukaryota</taxon>
        <taxon>Viridiplantae</taxon>
        <taxon>Streptophyta</taxon>
        <taxon>Embryophyta</taxon>
        <taxon>Tracheophyta</taxon>
        <taxon>Spermatophyta</taxon>
        <taxon>Magnoliopsida</taxon>
        <taxon>eudicotyledons</taxon>
        <taxon>Gunneridae</taxon>
        <taxon>Pentapetalae</taxon>
        <taxon>rosids</taxon>
        <taxon>fabids</taxon>
        <taxon>Fabales</taxon>
        <taxon>Fabaceae</taxon>
        <taxon>Cercidoideae</taxon>
        <taxon>Cercideae</taxon>
        <taxon>Bauhiniinae</taxon>
        <taxon>Bauhinia</taxon>
    </lineage>
</organism>
<dbReference type="EMBL" id="CM039432">
    <property type="protein sequence ID" value="KAI4332639.1"/>
    <property type="molecule type" value="Genomic_DNA"/>
</dbReference>
<keyword evidence="2" id="KW-1185">Reference proteome</keyword>
<name>A0ACB9N8E7_BAUVA</name>
<reference evidence="1 2" key="1">
    <citation type="journal article" date="2022" name="DNA Res.">
        <title>Chromosomal-level genome assembly of the orchid tree Bauhinia variegata (Leguminosae; Cercidoideae) supports the allotetraploid origin hypothesis of Bauhinia.</title>
        <authorList>
            <person name="Zhong Y."/>
            <person name="Chen Y."/>
            <person name="Zheng D."/>
            <person name="Pang J."/>
            <person name="Liu Y."/>
            <person name="Luo S."/>
            <person name="Meng S."/>
            <person name="Qian L."/>
            <person name="Wei D."/>
            <person name="Dai S."/>
            <person name="Zhou R."/>
        </authorList>
    </citation>
    <scope>NUCLEOTIDE SEQUENCE [LARGE SCALE GENOMIC DNA]</scope>
    <source>
        <strain evidence="1">BV-YZ2020</strain>
    </source>
</reference>
<evidence type="ECO:0000313" key="2">
    <source>
        <dbReference type="Proteomes" id="UP000828941"/>
    </source>
</evidence>
<comment type="caution">
    <text evidence="1">The sequence shown here is derived from an EMBL/GenBank/DDBJ whole genome shotgun (WGS) entry which is preliminary data.</text>
</comment>
<sequence length="195" mass="21541">MEAKLFTSLLILLSSSFILYPPIAARATGKPYQETSTKFIRKTCSATRYPRLCFSSLVKHATFIQTNRMHLTDTALNVTLSSAKGASALILNLSKSHGLKPREVAAINDCVEVLSDSVYELRRSIKEMSHLRSSNFYLTISDVQTWVSAALTDENTCMDGFQGTHGKVKKRVRREIVVAAQLTSNALALINQLAS</sequence>
<protein>
    <submittedName>
        <fullName evidence="1">Uncharacterized protein</fullName>
    </submittedName>
</protein>
<accession>A0ACB9N8E7</accession>
<proteinExistence type="predicted"/>
<evidence type="ECO:0000313" key="1">
    <source>
        <dbReference type="EMBL" id="KAI4332639.1"/>
    </source>
</evidence>